<dbReference type="STRING" id="1134406.ADN00_05295"/>
<gene>
    <name evidence="1" type="ORF">ADN00_05295</name>
</gene>
<proteinExistence type="predicted"/>
<evidence type="ECO:0000313" key="2">
    <source>
        <dbReference type="Proteomes" id="UP000050417"/>
    </source>
</evidence>
<reference evidence="1 2" key="1">
    <citation type="submission" date="2015-07" db="EMBL/GenBank/DDBJ databases">
        <title>Genome sequence of Ornatilinea apprima DSM 23815.</title>
        <authorList>
            <person name="Hemp J."/>
            <person name="Ward L.M."/>
            <person name="Pace L.A."/>
            <person name="Fischer W.W."/>
        </authorList>
    </citation>
    <scope>NUCLEOTIDE SEQUENCE [LARGE SCALE GENOMIC DNA]</scope>
    <source>
        <strain evidence="1 2">P3M-1</strain>
    </source>
</reference>
<protein>
    <recommendedName>
        <fullName evidence="3">Zinc ribbon domain-containing protein</fullName>
    </recommendedName>
</protein>
<dbReference type="OrthoDB" id="161889at2"/>
<dbReference type="AlphaFoldDB" id="A0A0P6XPS2"/>
<sequence length="321" mass="34255">MEESPLSKLSLEQTAVLNDDQKAIFCALDERDQDFFAQTFKPADLPKALDRKGEILNRHQADRARLEKIRVSLAQAAAENPAGEDGAEDVLTALAGAAGIGAAATMVATDNTAFWQGVKPSDLVDPLRTEFTNERTRVSVSGDADALVVNVLLVTDGFQAVPALTVHLSDVNNGTQVKVSDLTSHGILQTIKDGGKKLLDIAADGLELLAKKKLSMAGPGDVISKAGEVLDEGSELAKVAGNLKLNERAWKVIKQTAEAVEASYLSEKQRQLEARIALEGAWDRYTNCPTCGVSFDAGETSCHVCGTARPPAPQQPDPRQL</sequence>
<dbReference type="EMBL" id="LGCL01000016">
    <property type="protein sequence ID" value="KPL78671.1"/>
    <property type="molecule type" value="Genomic_DNA"/>
</dbReference>
<evidence type="ECO:0008006" key="3">
    <source>
        <dbReference type="Google" id="ProtNLM"/>
    </source>
</evidence>
<accession>A0A0P6XPS2</accession>
<name>A0A0P6XPS2_9CHLR</name>
<dbReference type="Proteomes" id="UP000050417">
    <property type="component" value="Unassembled WGS sequence"/>
</dbReference>
<comment type="caution">
    <text evidence="1">The sequence shown here is derived from an EMBL/GenBank/DDBJ whole genome shotgun (WGS) entry which is preliminary data.</text>
</comment>
<dbReference type="RefSeq" id="WP_075061931.1">
    <property type="nucleotide sequence ID" value="NZ_LGCL01000016.1"/>
</dbReference>
<organism evidence="1 2">
    <name type="scientific">Ornatilinea apprima</name>
    <dbReference type="NCBI Taxonomy" id="1134406"/>
    <lineage>
        <taxon>Bacteria</taxon>
        <taxon>Bacillati</taxon>
        <taxon>Chloroflexota</taxon>
        <taxon>Anaerolineae</taxon>
        <taxon>Anaerolineales</taxon>
        <taxon>Anaerolineaceae</taxon>
        <taxon>Ornatilinea</taxon>
    </lineage>
</organism>
<keyword evidence="2" id="KW-1185">Reference proteome</keyword>
<evidence type="ECO:0000313" key="1">
    <source>
        <dbReference type="EMBL" id="KPL78671.1"/>
    </source>
</evidence>